<organism evidence="1 2">
    <name type="scientific">Singapore grouper iridovirus</name>
    <dbReference type="NCBI Taxonomy" id="262968"/>
    <lineage>
        <taxon>Viruses</taxon>
        <taxon>Varidnaviria</taxon>
        <taxon>Bamfordvirae</taxon>
        <taxon>Nucleocytoviricota</taxon>
        <taxon>Megaviricetes</taxon>
        <taxon>Pimascovirales</taxon>
        <taxon>Pimascovirales incertae sedis</taxon>
        <taxon>Iridoviridae</taxon>
        <taxon>Alphairidovirinae</taxon>
        <taxon>Ranavirus</taxon>
        <taxon>Ranavirus epinephelus1</taxon>
    </lineage>
</organism>
<dbReference type="Proteomes" id="UP000172127">
    <property type="component" value="Segment"/>
</dbReference>
<dbReference type="EMBL" id="AY521625">
    <property type="protein sequence ID" value="AAS18176.1"/>
    <property type="molecule type" value="Genomic_DNA"/>
</dbReference>
<dbReference type="KEGG" id="vg:3197010"/>
<dbReference type="GeneID" id="3197010"/>
<proteinExistence type="predicted"/>
<sequence length="62" mass="6960">MKLCVLLTLLALVISAESKQFNIFSACKARIFNDATIPYDENWGKKDMTAEQYANCLNSISL</sequence>
<name>Q5YFA4_9VIRU</name>
<reference evidence="1 2" key="1">
    <citation type="journal article" date="2004" name="J. Virol.">
        <title>Functional genomics analysis of Singapore grouper iridovirus: complete sequence determination and proteomic analysis.</title>
        <authorList>
            <person name="Song W.J."/>
            <person name="Qin Q.W."/>
            <person name="Qiu J."/>
            <person name="Huang C.H."/>
            <person name="Wang F."/>
            <person name="Hew C.L."/>
        </authorList>
    </citation>
    <scope>NUCLEOTIDE SEQUENCE [LARGE SCALE GENOMIC DNA]</scope>
</reference>
<evidence type="ECO:0000313" key="2">
    <source>
        <dbReference type="Proteomes" id="UP000172127"/>
    </source>
</evidence>
<evidence type="ECO:0000313" key="1">
    <source>
        <dbReference type="EMBL" id="AAS18176.1"/>
    </source>
</evidence>
<accession>Q5YFA4</accession>
<keyword evidence="2" id="KW-1185">Reference proteome</keyword>
<protein>
    <submittedName>
        <fullName evidence="1">Uncharacterized protein</fullName>
    </submittedName>
</protein>
<dbReference type="RefSeq" id="YP_164256.1">
    <property type="nucleotide sequence ID" value="NC_006549.1"/>
</dbReference>
<gene>
    <name evidence="1" type="ORF">ORF161R</name>
</gene>